<evidence type="ECO:0000313" key="1">
    <source>
        <dbReference type="EMBL" id="VDP71721.1"/>
    </source>
</evidence>
<organism evidence="3">
    <name type="scientific">Echinostoma caproni</name>
    <dbReference type="NCBI Taxonomy" id="27848"/>
    <lineage>
        <taxon>Eukaryota</taxon>
        <taxon>Metazoa</taxon>
        <taxon>Spiralia</taxon>
        <taxon>Lophotrochozoa</taxon>
        <taxon>Platyhelminthes</taxon>
        <taxon>Trematoda</taxon>
        <taxon>Digenea</taxon>
        <taxon>Plagiorchiida</taxon>
        <taxon>Echinostomata</taxon>
        <taxon>Echinostomatoidea</taxon>
        <taxon>Echinostomatidae</taxon>
        <taxon>Echinostoma</taxon>
    </lineage>
</organism>
<dbReference type="InterPro" id="IPR043502">
    <property type="entry name" value="DNA/RNA_pol_sf"/>
</dbReference>
<dbReference type="AlphaFoldDB" id="A0A183AAZ9"/>
<accession>A0A183AAZ9</accession>
<dbReference type="Proteomes" id="UP000272942">
    <property type="component" value="Unassembled WGS sequence"/>
</dbReference>
<proteinExistence type="predicted"/>
<evidence type="ECO:0000313" key="3">
    <source>
        <dbReference type="WBParaSite" id="ECPE_0000414201-mRNA-1"/>
    </source>
</evidence>
<dbReference type="SUPFAM" id="SSF56672">
    <property type="entry name" value="DNA/RNA polymerases"/>
    <property type="match status" value="1"/>
</dbReference>
<evidence type="ECO:0000313" key="2">
    <source>
        <dbReference type="Proteomes" id="UP000272942"/>
    </source>
</evidence>
<dbReference type="PANTHER" id="PTHR47331:SF1">
    <property type="entry name" value="GAG-LIKE PROTEIN"/>
    <property type="match status" value="1"/>
</dbReference>
<reference evidence="3" key="1">
    <citation type="submission" date="2016-06" db="UniProtKB">
        <authorList>
            <consortium name="WormBaseParasite"/>
        </authorList>
    </citation>
    <scope>IDENTIFICATION</scope>
</reference>
<dbReference type="PANTHER" id="PTHR47331">
    <property type="entry name" value="PHD-TYPE DOMAIN-CONTAINING PROTEIN"/>
    <property type="match status" value="1"/>
</dbReference>
<keyword evidence="2" id="KW-1185">Reference proteome</keyword>
<dbReference type="OrthoDB" id="10052339at2759"/>
<dbReference type="WBParaSite" id="ECPE_0000414201-mRNA-1">
    <property type="protein sequence ID" value="ECPE_0000414201-mRNA-1"/>
    <property type="gene ID" value="ECPE_0000414201"/>
</dbReference>
<protein>
    <submittedName>
        <fullName evidence="3">Integrase catalytic domain-containing protein</fullName>
    </submittedName>
</protein>
<gene>
    <name evidence="1" type="ORF">ECPE_LOCUS4134</name>
</gene>
<sequence length="250" mass="28301">MDVLQRIYDTEFSDLHSVDQAPSVEDAEALRIVENGTQFIGGHFEVPLLWERGANTGSGNYESVLVRLNQLKGRLTRDETLRNRYAKAMKLMIDKGYASPVPAYKLHEEYQPKWYLPHHAVINSKNPDKIRIVLDCAANHMGSSLNSMVLQGPDITANFVSILLRFRKERIALMADIEEMFMQVKVPEEDRGALRFLCWTGGDMNEQIKEFQMVWHPLGTTSSPPSVLTSRCAKPPQPLGCSTIGQSLRR</sequence>
<dbReference type="EMBL" id="UZAN01041020">
    <property type="protein sequence ID" value="VDP71721.1"/>
    <property type="molecule type" value="Genomic_DNA"/>
</dbReference>
<reference evidence="1 2" key="2">
    <citation type="submission" date="2018-11" db="EMBL/GenBank/DDBJ databases">
        <authorList>
            <consortium name="Pathogen Informatics"/>
        </authorList>
    </citation>
    <scope>NUCLEOTIDE SEQUENCE [LARGE SCALE GENOMIC DNA]</scope>
    <source>
        <strain evidence="1 2">Egypt</strain>
    </source>
</reference>
<name>A0A183AAZ9_9TREM</name>